<keyword evidence="3" id="KW-0378">Hydrolase</keyword>
<feature type="chain" id="PRO_5043902744" evidence="5">
    <location>
        <begin position="30"/>
        <end position="274"/>
    </location>
</feature>
<evidence type="ECO:0000259" key="6">
    <source>
        <dbReference type="PROSITE" id="PS50830"/>
    </source>
</evidence>
<proteinExistence type="predicted"/>
<dbReference type="Proteomes" id="UP001234602">
    <property type="component" value="Unassembled WGS sequence"/>
</dbReference>
<evidence type="ECO:0000313" key="8">
    <source>
        <dbReference type="Proteomes" id="UP001234602"/>
    </source>
</evidence>
<gene>
    <name evidence="7" type="ORF">QUF89_21295</name>
</gene>
<dbReference type="InterPro" id="IPR002071">
    <property type="entry name" value="Thermonucl_AS"/>
</dbReference>
<dbReference type="Gene3D" id="2.40.50.90">
    <property type="match status" value="1"/>
</dbReference>
<feature type="signal peptide" evidence="5">
    <location>
        <begin position="1"/>
        <end position="29"/>
    </location>
</feature>
<dbReference type="PANTHER" id="PTHR12302:SF3">
    <property type="entry name" value="SERINE_THREONINE-PROTEIN KINASE 31"/>
    <property type="match status" value="1"/>
</dbReference>
<comment type="caution">
    <text evidence="7">The sequence shown here is derived from an EMBL/GenBank/DDBJ whole genome shotgun (WGS) entry which is preliminary data.</text>
</comment>
<keyword evidence="1" id="KW-0540">Nuclease</keyword>
<feature type="compositionally biased region" description="Basic and acidic residues" evidence="4">
    <location>
        <begin position="204"/>
        <end position="218"/>
    </location>
</feature>
<evidence type="ECO:0000256" key="2">
    <source>
        <dbReference type="ARBA" id="ARBA00022759"/>
    </source>
</evidence>
<dbReference type="PROSITE" id="PS01123">
    <property type="entry name" value="TNASE_1"/>
    <property type="match status" value="1"/>
</dbReference>
<dbReference type="RefSeq" id="WP_289320757.1">
    <property type="nucleotide sequence ID" value="NZ_JAUCEY010000008.1"/>
</dbReference>
<evidence type="ECO:0000256" key="1">
    <source>
        <dbReference type="ARBA" id="ARBA00022722"/>
    </source>
</evidence>
<dbReference type="InterPro" id="IPR016071">
    <property type="entry name" value="Staphylococal_nuclease_OB-fold"/>
</dbReference>
<feature type="domain" description="TNase-like" evidence="6">
    <location>
        <begin position="62"/>
        <end position="196"/>
    </location>
</feature>
<dbReference type="CDD" id="cd00175">
    <property type="entry name" value="SNc"/>
    <property type="match status" value="1"/>
</dbReference>
<evidence type="ECO:0000256" key="3">
    <source>
        <dbReference type="ARBA" id="ARBA00022801"/>
    </source>
</evidence>
<dbReference type="InterPro" id="IPR035437">
    <property type="entry name" value="SNase_OB-fold_sf"/>
</dbReference>
<dbReference type="PROSITE" id="PS50830">
    <property type="entry name" value="TNASE_3"/>
    <property type="match status" value="1"/>
</dbReference>
<keyword evidence="2" id="KW-0255">Endonuclease</keyword>
<feature type="region of interest" description="Disordered" evidence="4">
    <location>
        <begin position="203"/>
        <end position="226"/>
    </location>
</feature>
<dbReference type="EMBL" id="JAUCEY010000008">
    <property type="protein sequence ID" value="MDM5454663.1"/>
    <property type="molecule type" value="Genomic_DNA"/>
</dbReference>
<dbReference type="Pfam" id="PF00565">
    <property type="entry name" value="SNase"/>
    <property type="match status" value="1"/>
</dbReference>
<dbReference type="SMART" id="SM00318">
    <property type="entry name" value="SNc"/>
    <property type="match status" value="1"/>
</dbReference>
<dbReference type="AlphaFoldDB" id="A0AAW7IW56"/>
<dbReference type="GO" id="GO:0003676">
    <property type="term" value="F:nucleic acid binding"/>
    <property type="evidence" value="ECO:0007669"/>
    <property type="project" value="InterPro"/>
</dbReference>
<sequence length="274" mass="30662">MNKNSFLHSYLYVFFLTAICLISLSGCQAASDNLINGSKQDDSLVNEDIQSKTDSSKEEKGKTFTAKIVRVVDGDTVKIKMTNGNEETVRLLLVDTPETVHPSKPVQPFGPEASKFTKDLMPAGSKVEVETGIGERDKYGRLLAYFYVDGKMVNKLLLEKGLARVAYVYAPNTKYLDEFEDIQKQAQKDEIGIWSIENYATSRGFDDSKSGEKSEEKTTVNSSCSNPKIKGNINSKGNKIYHIPSGQYYEITKPEEMFCTEHDAQDAGFRKSQR</sequence>
<evidence type="ECO:0000256" key="4">
    <source>
        <dbReference type="SAM" id="MobiDB-lite"/>
    </source>
</evidence>
<name>A0AAW7IW56_9BACI</name>
<keyword evidence="5" id="KW-0732">Signal</keyword>
<accession>A0AAW7IW56</accession>
<evidence type="ECO:0000256" key="5">
    <source>
        <dbReference type="SAM" id="SignalP"/>
    </source>
</evidence>
<dbReference type="GO" id="GO:0016787">
    <property type="term" value="F:hydrolase activity"/>
    <property type="evidence" value="ECO:0007669"/>
    <property type="project" value="UniProtKB-KW"/>
</dbReference>
<dbReference type="PANTHER" id="PTHR12302">
    <property type="entry name" value="EBNA2 BINDING PROTEIN P100"/>
    <property type="match status" value="1"/>
</dbReference>
<dbReference type="SUPFAM" id="SSF50199">
    <property type="entry name" value="Staphylococcal nuclease"/>
    <property type="match status" value="1"/>
</dbReference>
<protein>
    <submittedName>
        <fullName evidence="7">Thermonuclease family protein</fullName>
    </submittedName>
</protein>
<dbReference type="PROSITE" id="PS51257">
    <property type="entry name" value="PROKAR_LIPOPROTEIN"/>
    <property type="match status" value="1"/>
</dbReference>
<dbReference type="GO" id="GO:0004519">
    <property type="term" value="F:endonuclease activity"/>
    <property type="evidence" value="ECO:0007669"/>
    <property type="project" value="UniProtKB-KW"/>
</dbReference>
<organism evidence="7 8">
    <name type="scientific">Peribacillus simplex</name>
    <dbReference type="NCBI Taxonomy" id="1478"/>
    <lineage>
        <taxon>Bacteria</taxon>
        <taxon>Bacillati</taxon>
        <taxon>Bacillota</taxon>
        <taxon>Bacilli</taxon>
        <taxon>Bacillales</taxon>
        <taxon>Bacillaceae</taxon>
        <taxon>Peribacillus</taxon>
    </lineage>
</organism>
<reference evidence="7" key="1">
    <citation type="submission" date="2023-06" db="EMBL/GenBank/DDBJ databases">
        <title>Comparative genomics of Bacillaceae isolates and their secondary metabolite potential.</title>
        <authorList>
            <person name="Song L."/>
            <person name="Nielsen L.J."/>
            <person name="Mohite O."/>
            <person name="Xu X."/>
            <person name="Weber T."/>
            <person name="Kovacs A.T."/>
        </authorList>
    </citation>
    <scope>NUCLEOTIDE SEQUENCE</scope>
    <source>
        <strain evidence="7">D8_B_37</strain>
    </source>
</reference>
<evidence type="ECO:0000313" key="7">
    <source>
        <dbReference type="EMBL" id="MDM5454663.1"/>
    </source>
</evidence>